<comment type="caution">
    <text evidence="3">The sequence shown here is derived from an EMBL/GenBank/DDBJ whole genome shotgun (WGS) entry which is preliminary data.</text>
</comment>
<dbReference type="PANTHER" id="PTHR39159:SF1">
    <property type="entry name" value="UPF0374 PROTEIN YGAC"/>
    <property type="match status" value="1"/>
</dbReference>
<name>A0A919MWK4_9ACTN</name>
<dbReference type="InterPro" id="IPR035930">
    <property type="entry name" value="FomD-like_sf"/>
</dbReference>
<dbReference type="InterPro" id="IPR007295">
    <property type="entry name" value="DUF402"/>
</dbReference>
<feature type="domain" description="DUF402" evidence="2">
    <location>
        <begin position="67"/>
        <end position="177"/>
    </location>
</feature>
<keyword evidence="4" id="KW-1185">Reference proteome</keyword>
<gene>
    <name evidence="3" type="ORF">Asi03nite_01150</name>
</gene>
<dbReference type="RefSeq" id="WP_203676131.1">
    <property type="nucleotide sequence ID" value="NZ_BOMW01000002.1"/>
</dbReference>
<dbReference type="InterPro" id="IPR050212">
    <property type="entry name" value="Ntdp-like"/>
</dbReference>
<reference evidence="3" key="1">
    <citation type="submission" date="2021-01" db="EMBL/GenBank/DDBJ databases">
        <title>Whole genome shotgun sequence of Actinoplanes siamensis NBRC 109076.</title>
        <authorList>
            <person name="Komaki H."/>
            <person name="Tamura T."/>
        </authorList>
    </citation>
    <scope>NUCLEOTIDE SEQUENCE</scope>
    <source>
        <strain evidence="3">NBRC 109076</strain>
    </source>
</reference>
<sequence>MRFEAGQIVVRRYRRGPWRTWAQPMRVVRDDDAGLLLWAPEGGEFARLVDVDGRNTHDVSPDLMRDPKLTLHHWRGNDVLILMPPAAGWSVWWFFRDGAFTGWYINLEKPFVRQRDGVETTDLVLDIVVTPDRQWEWKDTDEFAAFTGHPLYFGSAAAAEIRAEGDRLIKLVEAGEFPFDDTFTGFRPSPDWPLPRFPEGSLG</sequence>
<dbReference type="SUPFAM" id="SSF159234">
    <property type="entry name" value="FomD-like"/>
    <property type="match status" value="1"/>
</dbReference>
<dbReference type="EMBL" id="BOMW01000002">
    <property type="protein sequence ID" value="GIF02577.1"/>
    <property type="molecule type" value="Genomic_DNA"/>
</dbReference>
<dbReference type="GO" id="GO:0016787">
    <property type="term" value="F:hydrolase activity"/>
    <property type="evidence" value="ECO:0007669"/>
    <property type="project" value="UniProtKB-KW"/>
</dbReference>
<dbReference type="PANTHER" id="PTHR39159">
    <property type="match status" value="1"/>
</dbReference>
<dbReference type="Pfam" id="PF04167">
    <property type="entry name" value="DUF402"/>
    <property type="match status" value="1"/>
</dbReference>
<dbReference type="Gene3D" id="2.40.380.10">
    <property type="entry name" value="FomD-like"/>
    <property type="match status" value="1"/>
</dbReference>
<evidence type="ECO:0000313" key="3">
    <source>
        <dbReference type="EMBL" id="GIF02577.1"/>
    </source>
</evidence>
<proteinExistence type="predicted"/>
<organism evidence="3 4">
    <name type="scientific">Actinoplanes siamensis</name>
    <dbReference type="NCBI Taxonomy" id="1223317"/>
    <lineage>
        <taxon>Bacteria</taxon>
        <taxon>Bacillati</taxon>
        <taxon>Actinomycetota</taxon>
        <taxon>Actinomycetes</taxon>
        <taxon>Micromonosporales</taxon>
        <taxon>Micromonosporaceae</taxon>
        <taxon>Actinoplanes</taxon>
    </lineage>
</organism>
<dbReference type="AlphaFoldDB" id="A0A919MWK4"/>
<accession>A0A919MWK4</accession>
<protein>
    <recommendedName>
        <fullName evidence="2">DUF402 domain-containing protein</fullName>
    </recommendedName>
</protein>
<dbReference type="Proteomes" id="UP000629619">
    <property type="component" value="Unassembled WGS sequence"/>
</dbReference>
<keyword evidence="1" id="KW-0378">Hydrolase</keyword>
<evidence type="ECO:0000313" key="4">
    <source>
        <dbReference type="Proteomes" id="UP000629619"/>
    </source>
</evidence>
<evidence type="ECO:0000256" key="1">
    <source>
        <dbReference type="ARBA" id="ARBA00022801"/>
    </source>
</evidence>
<evidence type="ECO:0000259" key="2">
    <source>
        <dbReference type="Pfam" id="PF04167"/>
    </source>
</evidence>